<keyword evidence="2 3" id="KW-0456">Lyase</keyword>
<proteinExistence type="inferred from homology"/>
<evidence type="ECO:0000313" key="4">
    <source>
        <dbReference type="Proteomes" id="UP000448292"/>
    </source>
</evidence>
<dbReference type="InterPro" id="IPR016938">
    <property type="entry name" value="UPF0317"/>
</dbReference>
<organism evidence="3 4">
    <name type="scientific">Oceanidesulfovibrio indonesiensis</name>
    <dbReference type="NCBI Taxonomy" id="54767"/>
    <lineage>
        <taxon>Bacteria</taxon>
        <taxon>Pseudomonadati</taxon>
        <taxon>Thermodesulfobacteriota</taxon>
        <taxon>Desulfovibrionia</taxon>
        <taxon>Desulfovibrionales</taxon>
        <taxon>Desulfovibrionaceae</taxon>
        <taxon>Oceanidesulfovibrio</taxon>
    </lineage>
</organism>
<dbReference type="Pfam" id="PF07286">
    <property type="entry name" value="D-Glu_cyclase"/>
    <property type="match status" value="1"/>
</dbReference>
<dbReference type="EMBL" id="QMIE01000017">
    <property type="protein sequence ID" value="TVM15374.1"/>
    <property type="molecule type" value="Genomic_DNA"/>
</dbReference>
<gene>
    <name evidence="3" type="ORF">DPQ33_15540</name>
</gene>
<dbReference type="PIRSF" id="PIRSF029755">
    <property type="entry name" value="UCP029755"/>
    <property type="match status" value="1"/>
</dbReference>
<evidence type="ECO:0000256" key="2">
    <source>
        <dbReference type="ARBA" id="ARBA00023239"/>
    </source>
</evidence>
<reference evidence="3 4" key="1">
    <citation type="submission" date="2018-06" db="EMBL/GenBank/DDBJ databases">
        <title>Complete genome of Desulfovibrio indonesiensis P37SLT.</title>
        <authorList>
            <person name="Crispim J.S."/>
            <person name="Vidigal P.M.P."/>
            <person name="Silva L.C.F."/>
            <person name="Laguardia C.N."/>
            <person name="Araujo L.C."/>
            <person name="Dias R.S."/>
            <person name="Sousa M.P."/>
            <person name="Paula S.O."/>
            <person name="Silva C."/>
        </authorList>
    </citation>
    <scope>NUCLEOTIDE SEQUENCE [LARGE SCALE GENOMIC DNA]</scope>
    <source>
        <strain evidence="3 4">P37SLT</strain>
    </source>
</reference>
<dbReference type="RefSeq" id="WP_144304144.1">
    <property type="nucleotide sequence ID" value="NZ_QMIE01000017.1"/>
</dbReference>
<dbReference type="Proteomes" id="UP000448292">
    <property type="component" value="Unassembled WGS sequence"/>
</dbReference>
<dbReference type="FunFam" id="3.30.2040.10:FF:000001">
    <property type="entry name" value="D-glutamate cyclase, mitochondrial"/>
    <property type="match status" value="1"/>
</dbReference>
<dbReference type="AlphaFoldDB" id="A0A7M3MBZ4"/>
<dbReference type="InterPro" id="IPR009906">
    <property type="entry name" value="D-Glu_cyclase"/>
</dbReference>
<dbReference type="HAMAP" id="MF_01830">
    <property type="entry name" value="Hydro_lyase"/>
    <property type="match status" value="1"/>
</dbReference>
<dbReference type="GO" id="GO:0016829">
    <property type="term" value="F:lyase activity"/>
    <property type="evidence" value="ECO:0007669"/>
    <property type="project" value="UniProtKB-KW"/>
</dbReference>
<accession>A0A7M3MBZ4</accession>
<sequence>MQSYVTPAHVREACREQRHVGPTPGFCPGHAQANVVILPKEHAWDFLLLCQRNPTPLPLLEVYEPGDPVSRTMAPGSDIRTDCPRYIVQQSGETREATDISDLWRDDLVTFLLGCSFTFEAGLIEAGVPVRHMEESCNVPMYRTNVPLDPAGIFSGPMVVSMRPVPSGLVPAAVMATARFPAVHGAPVWVGNPQGLGIADVNTPDFGDSVTIREGELPVFWACGVSGLSAVQTAGVDFAVTHAPGHMLVLDVKDSELGA</sequence>
<dbReference type="Gene3D" id="3.40.1640.10">
    <property type="entry name" value="PSTPO5379-like"/>
    <property type="match status" value="1"/>
</dbReference>
<dbReference type="Gene3D" id="3.30.2040.10">
    <property type="entry name" value="PSTPO5379-like domain"/>
    <property type="match status" value="1"/>
</dbReference>
<dbReference type="PANTHER" id="PTHR32022:SF10">
    <property type="entry name" value="D-GLUTAMATE CYCLASE, MITOCHONDRIAL"/>
    <property type="match status" value="1"/>
</dbReference>
<dbReference type="SUPFAM" id="SSF160920">
    <property type="entry name" value="PSTPO5379-like"/>
    <property type="match status" value="1"/>
</dbReference>
<name>A0A7M3MBZ4_9BACT</name>
<comment type="similarity">
    <text evidence="1">Belongs to the D-glutamate cyclase family.</text>
</comment>
<dbReference type="InterPro" id="IPR038021">
    <property type="entry name" value="Putative_hydro-lyase"/>
</dbReference>
<keyword evidence="4" id="KW-1185">Reference proteome</keyword>
<dbReference type="PANTHER" id="PTHR32022">
    <property type="entry name" value="D-GLUTAMATE CYCLASE, MITOCHONDRIAL"/>
    <property type="match status" value="1"/>
</dbReference>
<dbReference type="NCBIfam" id="NF003969">
    <property type="entry name" value="PRK05463.1"/>
    <property type="match status" value="1"/>
</dbReference>
<evidence type="ECO:0000256" key="1">
    <source>
        <dbReference type="ARBA" id="ARBA00007896"/>
    </source>
</evidence>
<protein>
    <submittedName>
        <fullName evidence="3">Putative hydro-lyase</fullName>
    </submittedName>
</protein>
<comment type="caution">
    <text evidence="3">The sequence shown here is derived from an EMBL/GenBank/DDBJ whole genome shotgun (WGS) entry which is preliminary data.</text>
</comment>
<evidence type="ECO:0000313" key="3">
    <source>
        <dbReference type="EMBL" id="TVM15374.1"/>
    </source>
</evidence>
<dbReference type="OrthoDB" id="149585at2"/>